<evidence type="ECO:0000256" key="3">
    <source>
        <dbReference type="SAM" id="Phobius"/>
    </source>
</evidence>
<dbReference type="SUPFAM" id="SSF48403">
    <property type="entry name" value="Ankyrin repeat"/>
    <property type="match status" value="1"/>
</dbReference>
<reference evidence="4" key="1">
    <citation type="submission" date="2021-11" db="EMBL/GenBank/DDBJ databases">
        <authorList>
            <consortium name="Genoscope - CEA"/>
            <person name="William W."/>
        </authorList>
    </citation>
    <scope>NUCLEOTIDE SEQUENCE</scope>
</reference>
<feature type="compositionally biased region" description="Basic and acidic residues" evidence="2">
    <location>
        <begin position="25"/>
        <end position="36"/>
    </location>
</feature>
<evidence type="ECO:0000256" key="1">
    <source>
        <dbReference type="PROSITE-ProRule" id="PRU00023"/>
    </source>
</evidence>
<dbReference type="Pfam" id="PF12796">
    <property type="entry name" value="Ank_2"/>
    <property type="match status" value="1"/>
</dbReference>
<evidence type="ECO:0000256" key="2">
    <source>
        <dbReference type="SAM" id="MobiDB-lite"/>
    </source>
</evidence>
<keyword evidence="3" id="KW-1133">Transmembrane helix</keyword>
<dbReference type="InterPro" id="IPR002110">
    <property type="entry name" value="Ankyrin_rpt"/>
</dbReference>
<feature type="region of interest" description="Disordered" evidence="2">
    <location>
        <begin position="1"/>
        <end position="39"/>
    </location>
</feature>
<protein>
    <recommendedName>
        <fullName evidence="6">Ankyrin repeat domain-containing protein</fullName>
    </recommendedName>
</protein>
<dbReference type="AlphaFoldDB" id="A0A8J2SMW2"/>
<feature type="transmembrane region" description="Helical" evidence="3">
    <location>
        <begin position="52"/>
        <end position="73"/>
    </location>
</feature>
<keyword evidence="3" id="KW-0812">Transmembrane</keyword>
<accession>A0A8J2SMW2</accession>
<organism evidence="4 5">
    <name type="scientific">Pelagomonas calceolata</name>
    <dbReference type="NCBI Taxonomy" id="35677"/>
    <lineage>
        <taxon>Eukaryota</taxon>
        <taxon>Sar</taxon>
        <taxon>Stramenopiles</taxon>
        <taxon>Ochrophyta</taxon>
        <taxon>Pelagophyceae</taxon>
        <taxon>Pelagomonadales</taxon>
        <taxon>Pelagomonadaceae</taxon>
        <taxon>Pelagomonas</taxon>
    </lineage>
</organism>
<proteinExistence type="predicted"/>
<feature type="compositionally biased region" description="Basic residues" evidence="2">
    <location>
        <begin position="1"/>
        <end position="10"/>
    </location>
</feature>
<dbReference type="PROSITE" id="PS50297">
    <property type="entry name" value="ANK_REP_REGION"/>
    <property type="match status" value="1"/>
</dbReference>
<keyword evidence="5" id="KW-1185">Reference proteome</keyword>
<evidence type="ECO:0008006" key="6">
    <source>
        <dbReference type="Google" id="ProtNLM"/>
    </source>
</evidence>
<sequence length="139" mass="15217">MDSSRRRRRPFSLEFQQAPPGPGLVHRESVDTRRTDPIGAGIDGSSKKFRRYTFFTAIPYLISVILAPLILALDAATADDGRTALHLAAGEGKLKVAAKLVELGADVKKPDRQGRNALDIARAAGYYDLEARLRLLSET</sequence>
<dbReference type="SMART" id="SM00248">
    <property type="entry name" value="ANK"/>
    <property type="match status" value="1"/>
</dbReference>
<evidence type="ECO:0000313" key="5">
    <source>
        <dbReference type="Proteomes" id="UP000789595"/>
    </source>
</evidence>
<feature type="repeat" description="ANK" evidence="1">
    <location>
        <begin position="80"/>
        <end position="112"/>
    </location>
</feature>
<keyword evidence="1" id="KW-0040">ANK repeat</keyword>
<dbReference type="Gene3D" id="1.25.40.20">
    <property type="entry name" value="Ankyrin repeat-containing domain"/>
    <property type="match status" value="1"/>
</dbReference>
<evidence type="ECO:0000313" key="4">
    <source>
        <dbReference type="EMBL" id="CAH0374090.1"/>
    </source>
</evidence>
<dbReference type="PROSITE" id="PS50088">
    <property type="entry name" value="ANK_REPEAT"/>
    <property type="match status" value="1"/>
</dbReference>
<name>A0A8J2SMW2_9STRA</name>
<dbReference type="EMBL" id="CAKKNE010000004">
    <property type="protein sequence ID" value="CAH0374090.1"/>
    <property type="molecule type" value="Genomic_DNA"/>
</dbReference>
<dbReference type="InterPro" id="IPR036770">
    <property type="entry name" value="Ankyrin_rpt-contain_sf"/>
</dbReference>
<keyword evidence="3" id="KW-0472">Membrane</keyword>
<dbReference type="Proteomes" id="UP000789595">
    <property type="component" value="Unassembled WGS sequence"/>
</dbReference>
<gene>
    <name evidence="4" type="ORF">PECAL_4P13510</name>
</gene>
<comment type="caution">
    <text evidence="4">The sequence shown here is derived from an EMBL/GenBank/DDBJ whole genome shotgun (WGS) entry which is preliminary data.</text>
</comment>